<keyword evidence="4" id="KW-0472">Membrane</keyword>
<dbReference type="EMBL" id="QAOQ01000003">
    <property type="protein sequence ID" value="PTQ98135.1"/>
    <property type="molecule type" value="Genomic_DNA"/>
</dbReference>
<keyword evidence="9" id="KW-1185">Reference proteome</keyword>
<dbReference type="AlphaFoldDB" id="A0A2T5JBA2"/>
<evidence type="ECO:0000259" key="6">
    <source>
        <dbReference type="Pfam" id="PF07980"/>
    </source>
</evidence>
<evidence type="ECO:0000256" key="2">
    <source>
        <dbReference type="ARBA" id="ARBA00006275"/>
    </source>
</evidence>
<sequence length="500" mass="56251">MLKNSFQKITLLVLIAVSACSCNKYLELRPQNGVTADQFWQTKEQLQSAVIGCYYAMEANPTAKQVTPAELFFDWGELRADFISPGLGIATAENDIINTNILPTNAVVKWQPIYRVINFCNYVLDFGPDVIKRDNTLTQDQLNNYLGEALALRSLMYFYLVRSFGDVPLKLHSTSTDDGLQQLAKTKQADILKQIVADLKTAEGYCPAAYSTNASDKGRVNKFTVDAILADVYLWMDDYADAITACDKVINSGKYALVPGGPNWFNILYGVGNSNEGIFELQFDAGTLNPYFAMFSSTTRYRFKAQQSIIDNFYSQDLNNPLNFDIRGNDVAIHIADGTIYKYTNLTATTFRTADVSYAHWIFYRFADVLLMKAEACANSSRGQETLDIINQIRTRANALPATVQSPDVADVNGLTNYILAERAREFPYEGKRWYDLLRIAKRNNFARRDVLLAAASVSVPPLYQQSAFSKIQDGNFLYFPVPQDDIQNDPNLVQNPFYK</sequence>
<gene>
    <name evidence="8" type="ORF">C8P68_103295</name>
</gene>
<keyword evidence="5" id="KW-0998">Cell outer membrane</keyword>
<feature type="domain" description="SusD-like N-terminal" evidence="7">
    <location>
        <begin position="25"/>
        <end position="234"/>
    </location>
</feature>
<dbReference type="PROSITE" id="PS51257">
    <property type="entry name" value="PROKAR_LIPOPROTEIN"/>
    <property type="match status" value="1"/>
</dbReference>
<dbReference type="Pfam" id="PF14322">
    <property type="entry name" value="SusD-like_3"/>
    <property type="match status" value="1"/>
</dbReference>
<dbReference type="InterPro" id="IPR011990">
    <property type="entry name" value="TPR-like_helical_dom_sf"/>
</dbReference>
<protein>
    <submittedName>
        <fullName evidence="8">Putative outer membrane starch-binding protein</fullName>
    </submittedName>
</protein>
<dbReference type="GO" id="GO:0009279">
    <property type="term" value="C:cell outer membrane"/>
    <property type="evidence" value="ECO:0007669"/>
    <property type="project" value="UniProtKB-SubCell"/>
</dbReference>
<dbReference type="OrthoDB" id="1035036at2"/>
<feature type="domain" description="RagB/SusD" evidence="6">
    <location>
        <begin position="340"/>
        <end position="499"/>
    </location>
</feature>
<dbReference type="CDD" id="cd08977">
    <property type="entry name" value="SusD"/>
    <property type="match status" value="1"/>
</dbReference>
<evidence type="ECO:0000256" key="4">
    <source>
        <dbReference type="ARBA" id="ARBA00023136"/>
    </source>
</evidence>
<evidence type="ECO:0000256" key="1">
    <source>
        <dbReference type="ARBA" id="ARBA00004442"/>
    </source>
</evidence>
<comment type="similarity">
    <text evidence="2">Belongs to the SusD family.</text>
</comment>
<evidence type="ECO:0000313" key="8">
    <source>
        <dbReference type="EMBL" id="PTQ98135.1"/>
    </source>
</evidence>
<organism evidence="8 9">
    <name type="scientific">Mucilaginibacter yixingensis</name>
    <dbReference type="NCBI Taxonomy" id="1295612"/>
    <lineage>
        <taxon>Bacteria</taxon>
        <taxon>Pseudomonadati</taxon>
        <taxon>Bacteroidota</taxon>
        <taxon>Sphingobacteriia</taxon>
        <taxon>Sphingobacteriales</taxon>
        <taxon>Sphingobacteriaceae</taxon>
        <taxon>Mucilaginibacter</taxon>
    </lineage>
</organism>
<evidence type="ECO:0000256" key="5">
    <source>
        <dbReference type="ARBA" id="ARBA00023237"/>
    </source>
</evidence>
<dbReference type="SUPFAM" id="SSF48452">
    <property type="entry name" value="TPR-like"/>
    <property type="match status" value="1"/>
</dbReference>
<accession>A0A2T5JBA2</accession>
<dbReference type="InterPro" id="IPR012944">
    <property type="entry name" value="SusD_RagB_dom"/>
</dbReference>
<keyword evidence="3" id="KW-0732">Signal</keyword>
<comment type="subcellular location">
    <subcellularLocation>
        <location evidence="1">Cell outer membrane</location>
    </subcellularLocation>
</comment>
<dbReference type="Proteomes" id="UP000244168">
    <property type="component" value="Unassembled WGS sequence"/>
</dbReference>
<reference evidence="8 9" key="1">
    <citation type="submission" date="2018-04" db="EMBL/GenBank/DDBJ databases">
        <title>Genomic Encyclopedia of Archaeal and Bacterial Type Strains, Phase II (KMG-II): from individual species to whole genera.</title>
        <authorList>
            <person name="Goeker M."/>
        </authorList>
    </citation>
    <scope>NUCLEOTIDE SEQUENCE [LARGE SCALE GENOMIC DNA]</scope>
    <source>
        <strain evidence="8 9">DSM 26809</strain>
    </source>
</reference>
<dbReference type="RefSeq" id="WP_107828318.1">
    <property type="nucleotide sequence ID" value="NZ_CP160205.1"/>
</dbReference>
<dbReference type="Gene3D" id="1.25.40.390">
    <property type="match status" value="1"/>
</dbReference>
<proteinExistence type="inferred from homology"/>
<dbReference type="Pfam" id="PF07980">
    <property type="entry name" value="SusD_RagB"/>
    <property type="match status" value="1"/>
</dbReference>
<evidence type="ECO:0000259" key="7">
    <source>
        <dbReference type="Pfam" id="PF14322"/>
    </source>
</evidence>
<evidence type="ECO:0000256" key="3">
    <source>
        <dbReference type="ARBA" id="ARBA00022729"/>
    </source>
</evidence>
<evidence type="ECO:0000313" key="9">
    <source>
        <dbReference type="Proteomes" id="UP000244168"/>
    </source>
</evidence>
<dbReference type="InterPro" id="IPR033985">
    <property type="entry name" value="SusD-like_N"/>
</dbReference>
<name>A0A2T5JBA2_9SPHI</name>
<comment type="caution">
    <text evidence="8">The sequence shown here is derived from an EMBL/GenBank/DDBJ whole genome shotgun (WGS) entry which is preliminary data.</text>
</comment>